<keyword evidence="8" id="KW-1185">Reference proteome</keyword>
<dbReference type="PROSITE" id="PS51387">
    <property type="entry name" value="FAD_PCMH"/>
    <property type="match status" value="1"/>
</dbReference>
<dbReference type="SUPFAM" id="SSF56176">
    <property type="entry name" value="FAD-binding/transporter-associated domain-like"/>
    <property type="match status" value="1"/>
</dbReference>
<evidence type="ECO:0000256" key="1">
    <source>
        <dbReference type="ARBA" id="ARBA00001974"/>
    </source>
</evidence>
<dbReference type="AlphaFoldDB" id="A0A067N161"/>
<dbReference type="GO" id="GO:0071949">
    <property type="term" value="F:FAD binding"/>
    <property type="evidence" value="ECO:0007669"/>
    <property type="project" value="InterPro"/>
</dbReference>
<dbReference type="Pfam" id="PF01565">
    <property type="entry name" value="FAD_binding_4"/>
    <property type="match status" value="1"/>
</dbReference>
<accession>A0A067N161</accession>
<dbReference type="PANTHER" id="PTHR42973">
    <property type="entry name" value="BINDING OXIDOREDUCTASE, PUTATIVE (AFU_ORTHOLOGUE AFUA_1G17690)-RELATED"/>
    <property type="match status" value="1"/>
</dbReference>
<dbReference type="InterPro" id="IPR012951">
    <property type="entry name" value="BBE"/>
</dbReference>
<dbReference type="InterPro" id="IPR036318">
    <property type="entry name" value="FAD-bd_PCMH-like_sf"/>
</dbReference>
<dbReference type="InterPro" id="IPR016169">
    <property type="entry name" value="FAD-bd_PCMH_sub2"/>
</dbReference>
<dbReference type="InterPro" id="IPR006094">
    <property type="entry name" value="Oxid_FAD_bind_N"/>
</dbReference>
<name>A0A067N161_BOTB1</name>
<keyword evidence="4" id="KW-0274">FAD</keyword>
<reference evidence="8" key="1">
    <citation type="journal article" date="2014" name="Proc. Natl. Acad. Sci. U.S.A.">
        <title>Extensive sampling of basidiomycete genomes demonstrates inadequacy of the white-rot/brown-rot paradigm for wood decay fungi.</title>
        <authorList>
            <person name="Riley R."/>
            <person name="Salamov A.A."/>
            <person name="Brown D.W."/>
            <person name="Nagy L.G."/>
            <person name="Floudas D."/>
            <person name="Held B.W."/>
            <person name="Levasseur A."/>
            <person name="Lombard V."/>
            <person name="Morin E."/>
            <person name="Otillar R."/>
            <person name="Lindquist E.A."/>
            <person name="Sun H."/>
            <person name="LaButti K.M."/>
            <person name="Schmutz J."/>
            <person name="Jabbour D."/>
            <person name="Luo H."/>
            <person name="Baker S.E."/>
            <person name="Pisabarro A.G."/>
            <person name="Walton J.D."/>
            <person name="Blanchette R.A."/>
            <person name="Henrissat B."/>
            <person name="Martin F."/>
            <person name="Cullen D."/>
            <person name="Hibbett D.S."/>
            <person name="Grigoriev I.V."/>
        </authorList>
    </citation>
    <scope>NUCLEOTIDE SEQUENCE [LARGE SCALE GENOMIC DNA]</scope>
    <source>
        <strain evidence="8">FD-172 SS1</strain>
    </source>
</reference>
<gene>
    <name evidence="7" type="ORF">BOTBODRAFT_29163</name>
</gene>
<dbReference type="Proteomes" id="UP000027195">
    <property type="component" value="Unassembled WGS sequence"/>
</dbReference>
<evidence type="ECO:0000313" key="7">
    <source>
        <dbReference type="EMBL" id="KDQ17852.1"/>
    </source>
</evidence>
<dbReference type="EMBL" id="KL198022">
    <property type="protein sequence ID" value="KDQ17852.1"/>
    <property type="molecule type" value="Genomic_DNA"/>
</dbReference>
<dbReference type="STRING" id="930990.A0A067N161"/>
<dbReference type="InterPro" id="IPR016167">
    <property type="entry name" value="FAD-bd_PCMH_sub1"/>
</dbReference>
<comment type="similarity">
    <text evidence="2">Belongs to the oxygen-dependent FAD-linked oxidoreductase family.</text>
</comment>
<proteinExistence type="inferred from homology"/>
<dbReference type="PANTHER" id="PTHR42973:SF39">
    <property type="entry name" value="FAD-BINDING PCMH-TYPE DOMAIN-CONTAINING PROTEIN"/>
    <property type="match status" value="1"/>
</dbReference>
<evidence type="ECO:0000256" key="4">
    <source>
        <dbReference type="ARBA" id="ARBA00022827"/>
    </source>
</evidence>
<comment type="cofactor">
    <cofactor evidence="1">
        <name>FAD</name>
        <dbReference type="ChEBI" id="CHEBI:57692"/>
    </cofactor>
</comment>
<feature type="domain" description="FAD-binding PCMH-type" evidence="6">
    <location>
        <begin position="32"/>
        <end position="204"/>
    </location>
</feature>
<evidence type="ECO:0000259" key="6">
    <source>
        <dbReference type="PROSITE" id="PS51387"/>
    </source>
</evidence>
<evidence type="ECO:0000256" key="5">
    <source>
        <dbReference type="ARBA" id="ARBA00023002"/>
    </source>
</evidence>
<protein>
    <recommendedName>
        <fullName evidence="6">FAD-binding PCMH-type domain-containing protein</fullName>
    </recommendedName>
</protein>
<dbReference type="Gene3D" id="3.30.43.10">
    <property type="entry name" value="Uridine Diphospho-n-acetylenolpyruvylglucosamine Reductase, domain 2"/>
    <property type="match status" value="1"/>
</dbReference>
<dbReference type="HOGENOM" id="CLU_018354_10_0_1"/>
<dbReference type="Gene3D" id="3.30.465.10">
    <property type="match status" value="1"/>
</dbReference>
<organism evidence="7 8">
    <name type="scientific">Botryobasidium botryosum (strain FD-172 SS1)</name>
    <dbReference type="NCBI Taxonomy" id="930990"/>
    <lineage>
        <taxon>Eukaryota</taxon>
        <taxon>Fungi</taxon>
        <taxon>Dikarya</taxon>
        <taxon>Basidiomycota</taxon>
        <taxon>Agaricomycotina</taxon>
        <taxon>Agaricomycetes</taxon>
        <taxon>Cantharellales</taxon>
        <taxon>Botryobasidiaceae</taxon>
        <taxon>Botryobasidium</taxon>
    </lineage>
</organism>
<evidence type="ECO:0000313" key="8">
    <source>
        <dbReference type="Proteomes" id="UP000027195"/>
    </source>
</evidence>
<dbReference type="OrthoDB" id="415825at2759"/>
<evidence type="ECO:0000256" key="3">
    <source>
        <dbReference type="ARBA" id="ARBA00022630"/>
    </source>
</evidence>
<dbReference type="Pfam" id="PF08031">
    <property type="entry name" value="BBE"/>
    <property type="match status" value="1"/>
</dbReference>
<dbReference type="InterPro" id="IPR050416">
    <property type="entry name" value="FAD-linked_Oxidoreductase"/>
</dbReference>
<dbReference type="InterPro" id="IPR016166">
    <property type="entry name" value="FAD-bd_PCMH"/>
</dbReference>
<dbReference type="Gene3D" id="3.40.462.20">
    <property type="match status" value="1"/>
</dbReference>
<dbReference type="GO" id="GO:0016491">
    <property type="term" value="F:oxidoreductase activity"/>
    <property type="evidence" value="ECO:0007669"/>
    <property type="project" value="UniProtKB-KW"/>
</dbReference>
<keyword evidence="5" id="KW-0560">Oxidoreductase</keyword>
<evidence type="ECO:0000256" key="2">
    <source>
        <dbReference type="ARBA" id="ARBA00005466"/>
    </source>
</evidence>
<dbReference type="InParanoid" id="A0A067N161"/>
<keyword evidence="3" id="KW-0285">Flavoprotein</keyword>
<sequence>MASIDSLGIQGDIVTPSSPSYHESIKRRSDTSVLQPSYIVYPTVADDISLALRFALSQTPPLEIAVKGGGCHASVASSSQGGLVIDLSRLNAVKVSNDKKTVAVQGGAVWGDVYSELEKHELVAVGGNVWFVGVGGLITGGGYSFLSGEYGLAVDNLLGATVALADGRIVKCNEKEEPDLFWAIRGGGNQFGIVTEFVLKTYPARGPALVGGLAYPGTELGNVLKVVQDFLKKRTPNNKINIAFGRPPPHFKPAVMVVPYFEGTESETSSIIAPFRTEITPVSDRIGIAPTCNAVSHGADAMLASVPPRALLRGALFSDLWDEMAMQVFEEWVRYTDNEETRATMIMWELGYGGKIAKVGVEETAFPVRDPHYYLIVQARHTSPESDAPARAFATKIAGIVNDFNEQKTGKKLATPANFAIGPDVESVQEVYGVNLERLRKVKAKYDPKKVWSKGWVIEPASE</sequence>